<organism evidence="3 4">
    <name type="scientific">Mucilaginibacter glaciei</name>
    <dbReference type="NCBI Taxonomy" id="2772109"/>
    <lineage>
        <taxon>Bacteria</taxon>
        <taxon>Pseudomonadati</taxon>
        <taxon>Bacteroidota</taxon>
        <taxon>Sphingobacteriia</taxon>
        <taxon>Sphingobacteriales</taxon>
        <taxon>Sphingobacteriaceae</taxon>
        <taxon>Mucilaginibacter</taxon>
    </lineage>
</organism>
<dbReference type="AlphaFoldDB" id="A0A926S268"/>
<dbReference type="GO" id="GO:0005737">
    <property type="term" value="C:cytoplasm"/>
    <property type="evidence" value="ECO:0007669"/>
    <property type="project" value="UniProtKB-ARBA"/>
</dbReference>
<name>A0A926S268_9SPHI</name>
<evidence type="ECO:0000256" key="1">
    <source>
        <dbReference type="SAM" id="SignalP"/>
    </source>
</evidence>
<dbReference type="PIRSF" id="PIRSF039033">
    <property type="entry name" value="START_dom"/>
    <property type="match status" value="1"/>
</dbReference>
<dbReference type="PANTHER" id="PTHR19308">
    <property type="entry name" value="PHOSPHATIDYLCHOLINE TRANSFER PROTEIN"/>
    <property type="match status" value="1"/>
</dbReference>
<evidence type="ECO:0000313" key="4">
    <source>
        <dbReference type="Proteomes" id="UP000619078"/>
    </source>
</evidence>
<dbReference type="PROSITE" id="PS50848">
    <property type="entry name" value="START"/>
    <property type="match status" value="1"/>
</dbReference>
<sequence>MFKCPAILLLLLLVFSIAGAQTTWTLKNDHDGIKVYSSPVENSKVKALRVECNFQANLSQIVAVLLDVKTCTEWVYHTKSCTLLKQVSPSEVYYYSEVSLPWPVENRDFVAHLTVTQDPATKVVIVDGPAVPGMVSPKTGIVRIANSKGKWLITPVEKNEVKVEYTLNVDPAGNLPAWAVNLLSSEGPLQSFKALRSQLKKPEYRNANLSFIKN</sequence>
<dbReference type="Gene3D" id="3.30.530.20">
    <property type="match status" value="1"/>
</dbReference>
<accession>A0A926S268</accession>
<evidence type="ECO:0000313" key="3">
    <source>
        <dbReference type="EMBL" id="MBD1394810.1"/>
    </source>
</evidence>
<dbReference type="Pfam" id="PF01852">
    <property type="entry name" value="START"/>
    <property type="match status" value="1"/>
</dbReference>
<proteinExistence type="predicted"/>
<dbReference type="EMBL" id="JACWMX010000007">
    <property type="protein sequence ID" value="MBD1394810.1"/>
    <property type="molecule type" value="Genomic_DNA"/>
</dbReference>
<dbReference type="GO" id="GO:0008289">
    <property type="term" value="F:lipid binding"/>
    <property type="evidence" value="ECO:0007669"/>
    <property type="project" value="InterPro"/>
</dbReference>
<keyword evidence="1" id="KW-0732">Signal</keyword>
<dbReference type="InterPro" id="IPR023393">
    <property type="entry name" value="START-like_dom_sf"/>
</dbReference>
<dbReference type="PANTHER" id="PTHR19308:SF14">
    <property type="entry name" value="START DOMAIN-CONTAINING PROTEIN"/>
    <property type="match status" value="1"/>
</dbReference>
<reference evidence="3" key="1">
    <citation type="submission" date="2020-09" db="EMBL/GenBank/DDBJ databases">
        <title>Novel species of Mucilaginibacter isolated from a glacier on the Tibetan Plateau.</title>
        <authorList>
            <person name="Liu Q."/>
            <person name="Xin Y.-H."/>
        </authorList>
    </citation>
    <scope>NUCLEOTIDE SEQUENCE</scope>
    <source>
        <strain evidence="3">ZB1P21</strain>
    </source>
</reference>
<dbReference type="InterPro" id="IPR002913">
    <property type="entry name" value="START_lipid-bd_dom"/>
</dbReference>
<dbReference type="InterPro" id="IPR051213">
    <property type="entry name" value="START_lipid_transfer"/>
</dbReference>
<evidence type="ECO:0000259" key="2">
    <source>
        <dbReference type="PROSITE" id="PS50848"/>
    </source>
</evidence>
<dbReference type="InterPro" id="IPR028347">
    <property type="entry name" value="START_dom_prot"/>
</dbReference>
<feature type="signal peptide" evidence="1">
    <location>
        <begin position="1"/>
        <end position="20"/>
    </location>
</feature>
<comment type="caution">
    <text evidence="3">The sequence shown here is derived from an EMBL/GenBank/DDBJ whole genome shotgun (WGS) entry which is preliminary data.</text>
</comment>
<dbReference type="SMART" id="SM00234">
    <property type="entry name" value="START"/>
    <property type="match status" value="1"/>
</dbReference>
<dbReference type="SUPFAM" id="SSF55961">
    <property type="entry name" value="Bet v1-like"/>
    <property type="match status" value="1"/>
</dbReference>
<gene>
    <name evidence="3" type="ORF">IDJ76_17010</name>
</gene>
<keyword evidence="4" id="KW-1185">Reference proteome</keyword>
<feature type="chain" id="PRO_5037840530" evidence="1">
    <location>
        <begin position="21"/>
        <end position="214"/>
    </location>
</feature>
<protein>
    <submittedName>
        <fullName evidence="3">Lipid-binding protein</fullName>
    </submittedName>
</protein>
<dbReference type="RefSeq" id="WP_191164786.1">
    <property type="nucleotide sequence ID" value="NZ_JACWMX010000007.1"/>
</dbReference>
<feature type="domain" description="START" evidence="2">
    <location>
        <begin position="24"/>
        <end position="204"/>
    </location>
</feature>
<dbReference type="Proteomes" id="UP000619078">
    <property type="component" value="Unassembled WGS sequence"/>
</dbReference>